<dbReference type="InterPro" id="IPR055959">
    <property type="entry name" value="DUF7537"/>
</dbReference>
<dbReference type="PROSITE" id="PS51257">
    <property type="entry name" value="PROKAR_LIPOPROTEIN"/>
    <property type="match status" value="1"/>
</dbReference>
<dbReference type="Pfam" id="PF24381">
    <property type="entry name" value="DUF7537"/>
    <property type="match status" value="1"/>
</dbReference>
<dbReference type="AlphaFoldDB" id="A0A285NZL5"/>
<accession>A0A285NZL5</accession>
<proteinExistence type="predicted"/>
<evidence type="ECO:0000313" key="2">
    <source>
        <dbReference type="Proteomes" id="UP000219453"/>
    </source>
</evidence>
<dbReference type="RefSeq" id="WP_097009245.1">
    <property type="nucleotide sequence ID" value="NZ_OBEJ01000003.1"/>
</dbReference>
<gene>
    <name evidence="1" type="ORF">SAMN06269185_2320</name>
</gene>
<reference evidence="1 2" key="1">
    <citation type="submission" date="2017-09" db="EMBL/GenBank/DDBJ databases">
        <authorList>
            <person name="Ehlers B."/>
            <person name="Leendertz F.H."/>
        </authorList>
    </citation>
    <scope>NUCLEOTIDE SEQUENCE [LARGE SCALE GENOMIC DNA]</scope>
    <source>
        <strain evidence="1 2">DSM 27208</strain>
    </source>
</reference>
<sequence>MRRHLAIVAVVVLVALAGCSGAMPGDDSSTSDDPNDAEQAPTLETVAYPDGYAQTGLTNASQALATHDAAIADAAGYQASASIRVDAGDETQELVLNSTVDNDAGTEFSRLELAGSVEVYRTANGSTYTRIDDGSNVQYVASRPDAYAQVSIAQFESTLSATNLTATSVSQDGSATLLTYTGDGSIEGSGDVSIELVVDTEGRIHSLSIDQGADVSADFDFEYGSVTVEQPTWLDDAKAAT</sequence>
<keyword evidence="2" id="KW-1185">Reference proteome</keyword>
<dbReference type="EMBL" id="OBEJ01000003">
    <property type="protein sequence ID" value="SNZ14932.1"/>
    <property type="molecule type" value="Genomic_DNA"/>
</dbReference>
<organism evidence="1 2">
    <name type="scientific">Natronoarchaeum philippinense</name>
    <dbReference type="NCBI Taxonomy" id="558529"/>
    <lineage>
        <taxon>Archaea</taxon>
        <taxon>Methanobacteriati</taxon>
        <taxon>Methanobacteriota</taxon>
        <taxon>Stenosarchaea group</taxon>
        <taxon>Halobacteria</taxon>
        <taxon>Halobacteriales</taxon>
        <taxon>Natronoarchaeaceae</taxon>
    </lineage>
</organism>
<evidence type="ECO:0000313" key="1">
    <source>
        <dbReference type="EMBL" id="SNZ14932.1"/>
    </source>
</evidence>
<dbReference type="Proteomes" id="UP000219453">
    <property type="component" value="Unassembled WGS sequence"/>
</dbReference>
<protein>
    <submittedName>
        <fullName evidence="1">Uncharacterized protein</fullName>
    </submittedName>
</protein>
<name>A0A285NZL5_NATPI</name>